<dbReference type="AlphaFoldDB" id="A0A0D0DKG8"/>
<dbReference type="GO" id="GO:0005634">
    <property type="term" value="C:nucleus"/>
    <property type="evidence" value="ECO:0007669"/>
    <property type="project" value="UniProtKB-SubCell"/>
</dbReference>
<dbReference type="GO" id="GO:0008270">
    <property type="term" value="F:zinc ion binding"/>
    <property type="evidence" value="ECO:0007669"/>
    <property type="project" value="InterPro"/>
</dbReference>
<feature type="region of interest" description="Disordered" evidence="6">
    <location>
        <begin position="189"/>
        <end position="276"/>
    </location>
</feature>
<dbReference type="PANTHER" id="PTHR47540">
    <property type="entry name" value="THIAMINE REPRESSIBLE GENES REGULATORY PROTEIN THI5"/>
    <property type="match status" value="1"/>
</dbReference>
<organism evidence="8 9">
    <name type="scientific">Paxillus rubicundulus Ve08.2h10</name>
    <dbReference type="NCBI Taxonomy" id="930991"/>
    <lineage>
        <taxon>Eukaryota</taxon>
        <taxon>Fungi</taxon>
        <taxon>Dikarya</taxon>
        <taxon>Basidiomycota</taxon>
        <taxon>Agaricomycotina</taxon>
        <taxon>Agaricomycetes</taxon>
        <taxon>Agaricomycetidae</taxon>
        <taxon>Boletales</taxon>
        <taxon>Paxilineae</taxon>
        <taxon>Paxillaceae</taxon>
        <taxon>Paxillus</taxon>
    </lineage>
</organism>
<dbReference type="Proteomes" id="UP000054538">
    <property type="component" value="Unassembled WGS sequence"/>
</dbReference>
<dbReference type="InterPro" id="IPR036864">
    <property type="entry name" value="Zn2-C6_fun-type_DNA-bd_sf"/>
</dbReference>
<feature type="compositionally biased region" description="Low complexity" evidence="6">
    <location>
        <begin position="428"/>
        <end position="441"/>
    </location>
</feature>
<dbReference type="GO" id="GO:0043565">
    <property type="term" value="F:sequence-specific DNA binding"/>
    <property type="evidence" value="ECO:0007669"/>
    <property type="project" value="TreeGrafter"/>
</dbReference>
<keyword evidence="2" id="KW-0805">Transcription regulation</keyword>
<comment type="subcellular location">
    <subcellularLocation>
        <location evidence="1">Nucleus</location>
    </subcellularLocation>
</comment>
<proteinExistence type="predicted"/>
<dbReference type="InterPro" id="IPR051711">
    <property type="entry name" value="Stress_Response_Reg"/>
</dbReference>
<dbReference type="PROSITE" id="PS00463">
    <property type="entry name" value="ZN2_CY6_FUNGAL_1"/>
    <property type="match status" value="1"/>
</dbReference>
<dbReference type="InterPro" id="IPR001138">
    <property type="entry name" value="Zn2Cys6_DnaBD"/>
</dbReference>
<feature type="compositionally biased region" description="Basic and acidic residues" evidence="6">
    <location>
        <begin position="239"/>
        <end position="258"/>
    </location>
</feature>
<evidence type="ECO:0000259" key="7">
    <source>
        <dbReference type="PROSITE" id="PS50048"/>
    </source>
</evidence>
<name>A0A0D0DKG8_9AGAM</name>
<evidence type="ECO:0000256" key="4">
    <source>
        <dbReference type="ARBA" id="ARBA00023163"/>
    </source>
</evidence>
<feature type="compositionally biased region" description="Low complexity" evidence="6">
    <location>
        <begin position="80"/>
        <end position="104"/>
    </location>
</feature>
<dbReference type="GO" id="GO:0045944">
    <property type="term" value="P:positive regulation of transcription by RNA polymerase II"/>
    <property type="evidence" value="ECO:0007669"/>
    <property type="project" value="TreeGrafter"/>
</dbReference>
<evidence type="ECO:0000256" key="1">
    <source>
        <dbReference type="ARBA" id="ARBA00004123"/>
    </source>
</evidence>
<dbReference type="PANTHER" id="PTHR47540:SF2">
    <property type="entry name" value="ZN(II)2CYS6 TRANSCRIPTION FACTOR (EUROFUNG)"/>
    <property type="match status" value="1"/>
</dbReference>
<dbReference type="EMBL" id="KN826496">
    <property type="protein sequence ID" value="KIK78720.1"/>
    <property type="molecule type" value="Genomic_DNA"/>
</dbReference>
<dbReference type="SUPFAM" id="SSF57701">
    <property type="entry name" value="Zn2/Cys6 DNA-binding domain"/>
    <property type="match status" value="1"/>
</dbReference>
<dbReference type="STRING" id="930991.A0A0D0DKG8"/>
<evidence type="ECO:0000256" key="3">
    <source>
        <dbReference type="ARBA" id="ARBA00023125"/>
    </source>
</evidence>
<feature type="compositionally biased region" description="Polar residues" evidence="6">
    <location>
        <begin position="266"/>
        <end position="276"/>
    </location>
</feature>
<dbReference type="Pfam" id="PF00172">
    <property type="entry name" value="Zn_clus"/>
    <property type="match status" value="1"/>
</dbReference>
<keyword evidence="4" id="KW-0804">Transcription</keyword>
<dbReference type="HOGENOM" id="CLU_499762_0_0_1"/>
<dbReference type="InParanoid" id="A0A0D0DKG8"/>
<feature type="domain" description="Zn(2)-C6 fungal-type" evidence="7">
    <location>
        <begin position="157"/>
        <end position="187"/>
    </location>
</feature>
<gene>
    <name evidence="8" type="ORF">PAXRUDRAFT_312570</name>
</gene>
<dbReference type="GO" id="GO:0000981">
    <property type="term" value="F:DNA-binding transcription factor activity, RNA polymerase II-specific"/>
    <property type="evidence" value="ECO:0007669"/>
    <property type="project" value="InterPro"/>
</dbReference>
<keyword evidence="9" id="KW-1185">Reference proteome</keyword>
<reference evidence="9" key="2">
    <citation type="submission" date="2015-01" db="EMBL/GenBank/DDBJ databases">
        <title>Evolutionary Origins and Diversification of the Mycorrhizal Mutualists.</title>
        <authorList>
            <consortium name="DOE Joint Genome Institute"/>
            <consortium name="Mycorrhizal Genomics Consortium"/>
            <person name="Kohler A."/>
            <person name="Kuo A."/>
            <person name="Nagy L.G."/>
            <person name="Floudas D."/>
            <person name="Copeland A."/>
            <person name="Barry K.W."/>
            <person name="Cichocki N."/>
            <person name="Veneault-Fourrey C."/>
            <person name="LaButti K."/>
            <person name="Lindquist E.A."/>
            <person name="Lipzen A."/>
            <person name="Lundell T."/>
            <person name="Morin E."/>
            <person name="Murat C."/>
            <person name="Riley R."/>
            <person name="Ohm R."/>
            <person name="Sun H."/>
            <person name="Tunlid A."/>
            <person name="Henrissat B."/>
            <person name="Grigoriev I.V."/>
            <person name="Hibbett D.S."/>
            <person name="Martin F."/>
        </authorList>
    </citation>
    <scope>NUCLEOTIDE SEQUENCE [LARGE SCALE GENOMIC DNA]</scope>
    <source>
        <strain evidence="9">Ve08.2h10</strain>
    </source>
</reference>
<feature type="region of interest" description="Disordered" evidence="6">
    <location>
        <begin position="422"/>
        <end position="454"/>
    </location>
</feature>
<dbReference type="SMART" id="SM00066">
    <property type="entry name" value="GAL4"/>
    <property type="match status" value="1"/>
</dbReference>
<feature type="region of interest" description="Disordered" evidence="6">
    <location>
        <begin position="80"/>
        <end position="123"/>
    </location>
</feature>
<evidence type="ECO:0000313" key="8">
    <source>
        <dbReference type="EMBL" id="KIK78720.1"/>
    </source>
</evidence>
<dbReference type="CDD" id="cd00067">
    <property type="entry name" value="GAL4"/>
    <property type="match status" value="1"/>
</dbReference>
<evidence type="ECO:0000256" key="5">
    <source>
        <dbReference type="ARBA" id="ARBA00023242"/>
    </source>
</evidence>
<keyword evidence="3" id="KW-0238">DNA-binding</keyword>
<keyword evidence="5" id="KW-0539">Nucleus</keyword>
<sequence length="545" mass="57954">MPDVCLTTDARFPITDASRGSVSTARTSPWLLSFSQSRAATLPLANAPSISMVDQPQTQYVDTNSLGVIYPSPTMSSSPHYPSSYPSYPSHGPLHHSYSSSSLPQFPPPQLAQPTVAVSSAPPETGLPRCALAGSLDPTTGIFYRTPDHPRMRTAQACEKCRVRKAKCSGDRPACQRCQTRGLVCHYTPENRVRGPNKPKVKAKSTEPGSDGERSTSGSASKSGSASPVMESSPPASSDSEHSRTADAKGSRRAERKAPVSAVRNRPSNLDTNTQGQDAFSFESIVTPTLLKNLSAAGDAFPSVNPVDHIPAYINTSTSAAFTLTKPAMLQYPESGEYQMAVNHHILPRRASSCSDTASALDLTPQAAYEISPFEFVDQEGHTTTRKSLEINTDFTNVHLPGIEPMTLTDVSECNERGSTYGGGKGPLTLSPSPSASAVVTRANSTGPPTTPENYLSSPFGMSYLPLMSSPLNQLNNGGYGFEYSPGHAGVDAPYNYPLGDAGTAGTDVGGLFDAFGQYMEEQGVKEDREGGFCSGMEHSMESVF</sequence>
<dbReference type="OrthoDB" id="2399539at2759"/>
<feature type="compositionally biased region" description="Polar residues" evidence="6">
    <location>
        <begin position="442"/>
        <end position="454"/>
    </location>
</feature>
<protein>
    <recommendedName>
        <fullName evidence="7">Zn(2)-C6 fungal-type domain-containing protein</fullName>
    </recommendedName>
</protein>
<dbReference type="Gene3D" id="4.10.240.10">
    <property type="entry name" value="Zn(2)-C6 fungal-type DNA-binding domain"/>
    <property type="match status" value="1"/>
</dbReference>
<evidence type="ECO:0000313" key="9">
    <source>
        <dbReference type="Proteomes" id="UP000054538"/>
    </source>
</evidence>
<evidence type="ECO:0000256" key="6">
    <source>
        <dbReference type="SAM" id="MobiDB-lite"/>
    </source>
</evidence>
<dbReference type="PROSITE" id="PS50048">
    <property type="entry name" value="ZN2_CY6_FUNGAL_2"/>
    <property type="match status" value="1"/>
</dbReference>
<evidence type="ECO:0000256" key="2">
    <source>
        <dbReference type="ARBA" id="ARBA00023015"/>
    </source>
</evidence>
<feature type="compositionally biased region" description="Low complexity" evidence="6">
    <location>
        <begin position="215"/>
        <end position="238"/>
    </location>
</feature>
<accession>A0A0D0DKG8</accession>
<reference evidence="8 9" key="1">
    <citation type="submission" date="2014-04" db="EMBL/GenBank/DDBJ databases">
        <authorList>
            <consortium name="DOE Joint Genome Institute"/>
            <person name="Kuo A."/>
            <person name="Kohler A."/>
            <person name="Jargeat P."/>
            <person name="Nagy L.G."/>
            <person name="Floudas D."/>
            <person name="Copeland A."/>
            <person name="Barry K.W."/>
            <person name="Cichocki N."/>
            <person name="Veneault-Fourrey C."/>
            <person name="LaButti K."/>
            <person name="Lindquist E.A."/>
            <person name="Lipzen A."/>
            <person name="Lundell T."/>
            <person name="Morin E."/>
            <person name="Murat C."/>
            <person name="Sun H."/>
            <person name="Tunlid A."/>
            <person name="Henrissat B."/>
            <person name="Grigoriev I.V."/>
            <person name="Hibbett D.S."/>
            <person name="Martin F."/>
            <person name="Nordberg H.P."/>
            <person name="Cantor M.N."/>
            <person name="Hua S.X."/>
        </authorList>
    </citation>
    <scope>NUCLEOTIDE SEQUENCE [LARGE SCALE GENOMIC DNA]</scope>
    <source>
        <strain evidence="8 9">Ve08.2h10</strain>
    </source>
</reference>